<feature type="region of interest" description="Disordered" evidence="1">
    <location>
        <begin position="46"/>
        <end position="77"/>
    </location>
</feature>
<dbReference type="EMBL" id="LWDF02001843">
    <property type="protein sequence ID" value="KAE8237301.1"/>
    <property type="molecule type" value="Genomic_DNA"/>
</dbReference>
<dbReference type="Gene3D" id="3.30.200.20">
    <property type="entry name" value="Phosphorylase Kinase, domain 1"/>
    <property type="match status" value="1"/>
</dbReference>
<comment type="caution">
    <text evidence="2">The sequence shown here is derived from an EMBL/GenBank/DDBJ whole genome shotgun (WGS) entry which is preliminary data.</text>
</comment>
<evidence type="ECO:0000256" key="1">
    <source>
        <dbReference type="SAM" id="MobiDB-lite"/>
    </source>
</evidence>
<organism evidence="2 3">
    <name type="scientific">Tilletia indica</name>
    <dbReference type="NCBI Taxonomy" id="43049"/>
    <lineage>
        <taxon>Eukaryota</taxon>
        <taxon>Fungi</taxon>
        <taxon>Dikarya</taxon>
        <taxon>Basidiomycota</taxon>
        <taxon>Ustilaginomycotina</taxon>
        <taxon>Exobasidiomycetes</taxon>
        <taxon>Tilletiales</taxon>
        <taxon>Tilletiaceae</taxon>
        <taxon>Tilletia</taxon>
    </lineage>
</organism>
<dbReference type="Proteomes" id="UP000077521">
    <property type="component" value="Unassembled WGS sequence"/>
</dbReference>
<evidence type="ECO:0000313" key="3">
    <source>
        <dbReference type="Proteomes" id="UP000077521"/>
    </source>
</evidence>
<gene>
    <name evidence="2" type="ORF">A4X13_0g8838</name>
</gene>
<reference evidence="2" key="1">
    <citation type="submission" date="2016-04" db="EMBL/GenBank/DDBJ databases">
        <authorList>
            <person name="Nguyen H.D."/>
            <person name="Samba Siva P."/>
            <person name="Cullis J."/>
            <person name="Levesque C.A."/>
            <person name="Hambleton S."/>
        </authorList>
    </citation>
    <scope>NUCLEOTIDE SEQUENCE</scope>
    <source>
        <strain evidence="2">DAOMC 236416</strain>
    </source>
</reference>
<evidence type="ECO:0008006" key="4">
    <source>
        <dbReference type="Google" id="ProtNLM"/>
    </source>
</evidence>
<dbReference type="SUPFAM" id="SSF56112">
    <property type="entry name" value="Protein kinase-like (PK-like)"/>
    <property type="match status" value="1"/>
</dbReference>
<dbReference type="OrthoDB" id="28397at2759"/>
<name>A0A8T8SDC7_9BASI</name>
<protein>
    <recommendedName>
        <fullName evidence="4">Protein kinase domain-containing protein</fullName>
    </recommendedName>
</protein>
<keyword evidence="3" id="KW-1185">Reference proteome</keyword>
<accession>A0A8T8SDC7</accession>
<proteinExistence type="predicted"/>
<reference evidence="2" key="2">
    <citation type="journal article" date="2019" name="IMA Fungus">
        <title>Genome sequencing and comparison of five Tilletia species to identify candidate genes for the detection of regulated species infecting wheat.</title>
        <authorList>
            <person name="Nguyen H.D.T."/>
            <person name="Sultana T."/>
            <person name="Kesanakurti P."/>
            <person name="Hambleton S."/>
        </authorList>
    </citation>
    <scope>NUCLEOTIDE SEQUENCE</scope>
    <source>
        <strain evidence="2">DAOMC 236416</strain>
    </source>
</reference>
<evidence type="ECO:0000313" key="2">
    <source>
        <dbReference type="EMBL" id="KAE8237301.1"/>
    </source>
</evidence>
<dbReference type="Gene3D" id="1.10.510.10">
    <property type="entry name" value="Transferase(Phosphotransferase) domain 1"/>
    <property type="match status" value="1"/>
</dbReference>
<dbReference type="InterPro" id="IPR011009">
    <property type="entry name" value="Kinase-like_dom_sf"/>
</dbReference>
<dbReference type="AlphaFoldDB" id="A0A8T8SDC7"/>
<sequence>MLDLLQQMLQLDPVRRISAREALVHDWSWTWPYPADPKKLSKYAPSEEMNHAKREASLVQQPKALGGLQGRMGMSSA</sequence>